<comment type="similarity">
    <text evidence="1">Belongs to the peptidase S13 family.</text>
</comment>
<evidence type="ECO:0000313" key="3">
    <source>
        <dbReference type="EMBL" id="MDT0646166.1"/>
    </source>
</evidence>
<sequence>MTTSNFYYKSSTFLLVFLLLLLLSGCSATKNLNQNLSKQINQTGNFSTGFTGFVLYDPTTKKTIFKHNSDKYFTPASNIKLLTFYAGLQTLEDSIPSMRYAIKNDSLIFKATGDPSLLNPDLPDSGLLEFLKSRNEQLFYLKPSYTEKAFGPGWAWDDYNYAFSAERAAFPIYGNKLKVIFKENNPLPRTKPSVFENLITPEENSLKNYTGIHRKLNSNHFTYIPKENEENFEANVPFIYSEELFLKLLSDTLQREIHPIKVLPQKWQLSSSYYGIATDTLYKKMLQESDNLIAEQILLLASESIADTLKSDIAIEFIKKKLLKSLPDEPIWVDGSGLSRYNLITPRTIVKLLEKIQNEVEWKRLSALLPAGGESGTLKSNYKAEYPFIFAKSGSMSNNYSLSGYLKTDNGNILIFSFMNSNFTVSNQLLKKKIEQILLFIKDNY</sequence>
<evidence type="ECO:0000256" key="1">
    <source>
        <dbReference type="ARBA" id="ARBA00006096"/>
    </source>
</evidence>
<keyword evidence="3" id="KW-0645">Protease</keyword>
<dbReference type="RefSeq" id="WP_311494345.1">
    <property type="nucleotide sequence ID" value="NZ_JAVRHO010000006.1"/>
</dbReference>
<dbReference type="PRINTS" id="PR00922">
    <property type="entry name" value="DADACBPTASE3"/>
</dbReference>
<dbReference type="Gene3D" id="3.40.710.10">
    <property type="entry name" value="DD-peptidase/beta-lactamase superfamily"/>
    <property type="match status" value="2"/>
</dbReference>
<dbReference type="PANTHER" id="PTHR30023">
    <property type="entry name" value="D-ALANYL-D-ALANINE CARBOXYPEPTIDASE"/>
    <property type="match status" value="1"/>
</dbReference>
<dbReference type="EC" id="3.4.16.4" evidence="3"/>
<gene>
    <name evidence="3" type="ORF">RM545_05655</name>
</gene>
<dbReference type="EMBL" id="JAVRHO010000006">
    <property type="protein sequence ID" value="MDT0646166.1"/>
    <property type="molecule type" value="Genomic_DNA"/>
</dbReference>
<evidence type="ECO:0000313" key="4">
    <source>
        <dbReference type="Proteomes" id="UP001245285"/>
    </source>
</evidence>
<dbReference type="PANTHER" id="PTHR30023:SF0">
    <property type="entry name" value="PENICILLIN-SENSITIVE CARBOXYPEPTIDASE A"/>
    <property type="match status" value="1"/>
</dbReference>
<reference evidence="3 4" key="1">
    <citation type="submission" date="2023-09" db="EMBL/GenBank/DDBJ databases">
        <authorList>
            <person name="Rey-Velasco X."/>
        </authorList>
    </citation>
    <scope>NUCLEOTIDE SEQUENCE [LARGE SCALE GENOMIC DNA]</scope>
    <source>
        <strain evidence="3 4">F260</strain>
    </source>
</reference>
<comment type="caution">
    <text evidence="3">The sequence shown here is derived from an EMBL/GenBank/DDBJ whole genome shotgun (WGS) entry which is preliminary data.</text>
</comment>
<keyword evidence="3" id="KW-0121">Carboxypeptidase</keyword>
<proteinExistence type="inferred from homology"/>
<dbReference type="InterPro" id="IPR012338">
    <property type="entry name" value="Beta-lactam/transpept-like"/>
</dbReference>
<organism evidence="3 4">
    <name type="scientific">Autumnicola lenta</name>
    <dbReference type="NCBI Taxonomy" id="3075593"/>
    <lineage>
        <taxon>Bacteria</taxon>
        <taxon>Pseudomonadati</taxon>
        <taxon>Bacteroidota</taxon>
        <taxon>Flavobacteriia</taxon>
        <taxon>Flavobacteriales</taxon>
        <taxon>Flavobacteriaceae</taxon>
        <taxon>Autumnicola</taxon>
    </lineage>
</organism>
<dbReference type="Proteomes" id="UP001245285">
    <property type="component" value="Unassembled WGS sequence"/>
</dbReference>
<evidence type="ECO:0000256" key="2">
    <source>
        <dbReference type="ARBA" id="ARBA00022801"/>
    </source>
</evidence>
<protein>
    <submittedName>
        <fullName evidence="3">D-alanyl-D-alanine carboxypeptidase</fullName>
        <ecNumber evidence="3">3.4.16.4</ecNumber>
    </submittedName>
</protein>
<name>A0ABU3CIN6_9FLAO</name>
<dbReference type="GO" id="GO:0009002">
    <property type="term" value="F:serine-type D-Ala-D-Ala carboxypeptidase activity"/>
    <property type="evidence" value="ECO:0007669"/>
    <property type="project" value="UniProtKB-EC"/>
</dbReference>
<keyword evidence="4" id="KW-1185">Reference proteome</keyword>
<accession>A0ABU3CIN6</accession>
<keyword evidence="2 3" id="KW-0378">Hydrolase</keyword>
<dbReference type="Pfam" id="PF02113">
    <property type="entry name" value="Peptidase_S13"/>
    <property type="match status" value="2"/>
</dbReference>
<dbReference type="SUPFAM" id="SSF56601">
    <property type="entry name" value="beta-lactamase/transpeptidase-like"/>
    <property type="match status" value="1"/>
</dbReference>
<dbReference type="InterPro" id="IPR000667">
    <property type="entry name" value="Peptidase_S13"/>
</dbReference>